<evidence type="ECO:0000256" key="1">
    <source>
        <dbReference type="ARBA" id="ARBA00004123"/>
    </source>
</evidence>
<dbReference type="GO" id="GO:0016251">
    <property type="term" value="F:RNA polymerase II general transcription initiation factor activity"/>
    <property type="evidence" value="ECO:0007669"/>
    <property type="project" value="TreeGrafter"/>
</dbReference>
<dbReference type="Gene3D" id="1.10.20.10">
    <property type="entry name" value="Histone, subunit A"/>
    <property type="match status" value="1"/>
</dbReference>
<dbReference type="EMBL" id="JARQWQ010000019">
    <property type="protein sequence ID" value="KAK2565640.1"/>
    <property type="molecule type" value="Genomic_DNA"/>
</dbReference>
<dbReference type="Proteomes" id="UP001249851">
    <property type="component" value="Unassembled WGS sequence"/>
</dbReference>
<dbReference type="GO" id="GO:0051123">
    <property type="term" value="P:RNA polymerase II preinitiation complex assembly"/>
    <property type="evidence" value="ECO:0007669"/>
    <property type="project" value="InterPro"/>
</dbReference>
<feature type="region of interest" description="Disordered" evidence="6">
    <location>
        <begin position="1"/>
        <end position="71"/>
    </location>
</feature>
<keyword evidence="9" id="KW-1185">Reference proteome</keyword>
<evidence type="ECO:0000313" key="8">
    <source>
        <dbReference type="EMBL" id="KAK2565640.1"/>
    </source>
</evidence>
<dbReference type="Pfam" id="PF04719">
    <property type="entry name" value="TAFII28"/>
    <property type="match status" value="1"/>
</dbReference>
<dbReference type="GO" id="GO:0046982">
    <property type="term" value="F:protein heterodimerization activity"/>
    <property type="evidence" value="ECO:0007669"/>
    <property type="project" value="InterPro"/>
</dbReference>
<feature type="domain" description="TAFII28-like protein" evidence="7">
    <location>
        <begin position="80"/>
        <end position="141"/>
    </location>
</feature>
<feature type="compositionally biased region" description="Basic and acidic residues" evidence="6">
    <location>
        <begin position="36"/>
        <end position="47"/>
    </location>
</feature>
<accession>A0AAD9V9E5</accession>
<dbReference type="InterPro" id="IPR045127">
    <property type="entry name" value="TAF11-like"/>
</dbReference>
<evidence type="ECO:0000259" key="7">
    <source>
        <dbReference type="Pfam" id="PF04719"/>
    </source>
</evidence>
<dbReference type="PANTHER" id="PTHR13218:SF8">
    <property type="entry name" value="TRANSCRIPTION INITIATION FACTOR TFIID SUBUNIT 11"/>
    <property type="match status" value="1"/>
</dbReference>
<evidence type="ECO:0000256" key="4">
    <source>
        <dbReference type="ARBA" id="ARBA00023163"/>
    </source>
</evidence>
<feature type="compositionally biased region" description="Polar residues" evidence="6">
    <location>
        <begin position="53"/>
        <end position="67"/>
    </location>
</feature>
<evidence type="ECO:0000256" key="3">
    <source>
        <dbReference type="ARBA" id="ARBA00023015"/>
    </source>
</evidence>
<dbReference type="CDD" id="cd08048">
    <property type="entry name" value="HFD_TAF11"/>
    <property type="match status" value="1"/>
</dbReference>
<keyword evidence="3" id="KW-0805">Transcription regulation</keyword>
<evidence type="ECO:0000313" key="9">
    <source>
        <dbReference type="Proteomes" id="UP001249851"/>
    </source>
</evidence>
<dbReference type="InterPro" id="IPR006809">
    <property type="entry name" value="TAFII28_dom"/>
</dbReference>
<dbReference type="SUPFAM" id="SSF47113">
    <property type="entry name" value="Histone-fold"/>
    <property type="match status" value="1"/>
</dbReference>
<comment type="similarity">
    <text evidence="2">Belongs to the TAF11 family.</text>
</comment>
<dbReference type="PANTHER" id="PTHR13218">
    <property type="entry name" value="TRANSCRIPTION INITIATION FACTOR TFIID SUBUNIT 11-RELATED"/>
    <property type="match status" value="1"/>
</dbReference>
<dbReference type="AlphaFoldDB" id="A0AAD9V9E5"/>
<protein>
    <submittedName>
        <fullName evidence="8">Transcription initiation factor TFIID subunit 11</fullName>
    </submittedName>
</protein>
<sequence length="216" mass="24040">MEKGASESGALKRKLEVDTTLEGSESDLNSPPSKLRATDEKRMDQDPTKASVLASTSAPNPTVSGENSGDLYDEREKMQLLVSSFSEEQLNRYEMYRRAAFPKAAIKRLMQSVTGGTSIPPNVVIAMAGIAKVFVGEVVEEGDVKGELTHIKKFKLECPMEIFKKGMSGVEIILAWLSRVESQARDPQCWLEFVILTQKQLHHERINKTLRQAKSL</sequence>
<organism evidence="8 9">
    <name type="scientific">Acropora cervicornis</name>
    <name type="common">Staghorn coral</name>
    <dbReference type="NCBI Taxonomy" id="6130"/>
    <lineage>
        <taxon>Eukaryota</taxon>
        <taxon>Metazoa</taxon>
        <taxon>Cnidaria</taxon>
        <taxon>Anthozoa</taxon>
        <taxon>Hexacorallia</taxon>
        <taxon>Scleractinia</taxon>
        <taxon>Astrocoeniina</taxon>
        <taxon>Acroporidae</taxon>
        <taxon>Acropora</taxon>
    </lineage>
</organism>
<evidence type="ECO:0000256" key="6">
    <source>
        <dbReference type="SAM" id="MobiDB-lite"/>
    </source>
</evidence>
<dbReference type="InterPro" id="IPR009072">
    <property type="entry name" value="Histone-fold"/>
</dbReference>
<keyword evidence="5" id="KW-0539">Nucleus</keyword>
<dbReference type="GO" id="GO:0005669">
    <property type="term" value="C:transcription factor TFIID complex"/>
    <property type="evidence" value="ECO:0007669"/>
    <property type="project" value="InterPro"/>
</dbReference>
<comment type="subcellular location">
    <subcellularLocation>
        <location evidence="1">Nucleus</location>
    </subcellularLocation>
</comment>
<comment type="caution">
    <text evidence="8">The sequence shown here is derived from an EMBL/GenBank/DDBJ whole genome shotgun (WGS) entry which is preliminary data.</text>
</comment>
<feature type="compositionally biased region" description="Polar residues" evidence="6">
    <location>
        <begin position="21"/>
        <end position="32"/>
    </location>
</feature>
<reference evidence="8" key="2">
    <citation type="journal article" date="2023" name="Science">
        <title>Genomic signatures of disease resistance in endangered staghorn corals.</title>
        <authorList>
            <person name="Vollmer S.V."/>
            <person name="Selwyn J.D."/>
            <person name="Despard B.A."/>
            <person name="Roesel C.L."/>
        </authorList>
    </citation>
    <scope>NUCLEOTIDE SEQUENCE</scope>
    <source>
        <strain evidence="8">K2</strain>
    </source>
</reference>
<proteinExistence type="inferred from homology"/>
<gene>
    <name evidence="8" type="ORF">P5673_010782</name>
</gene>
<name>A0AAD9V9E5_ACRCE</name>
<evidence type="ECO:0000256" key="5">
    <source>
        <dbReference type="ARBA" id="ARBA00023242"/>
    </source>
</evidence>
<keyword evidence="4" id="KW-0804">Transcription</keyword>
<reference evidence="8" key="1">
    <citation type="journal article" date="2023" name="G3 (Bethesda)">
        <title>Whole genome assembly and annotation of the endangered Caribbean coral Acropora cervicornis.</title>
        <authorList>
            <person name="Selwyn J.D."/>
            <person name="Vollmer S.V."/>
        </authorList>
    </citation>
    <scope>NUCLEOTIDE SEQUENCE</scope>
    <source>
        <strain evidence="8">K2</strain>
    </source>
</reference>
<evidence type="ECO:0000256" key="2">
    <source>
        <dbReference type="ARBA" id="ARBA00009788"/>
    </source>
</evidence>